<dbReference type="GeneTree" id="ENSGT00940000158231"/>
<sequence>MSWAPSVAGWLGGFLLVPGEVGEQGPQHSFLSPVLCSASSPSPHLPLHMSTP</sequence>
<dbReference type="HOGENOM" id="CLU_3086603_0_0_1"/>
<dbReference type="Proteomes" id="UP000000589">
    <property type="component" value="Chromosome 16"/>
</dbReference>
<dbReference type="AGR" id="MGI:109380"/>
<dbReference type="ExpressionAtlas" id="E9Q294">
    <property type="expression patterns" value="baseline and differential"/>
</dbReference>
<dbReference type="Ensembl" id="ENSMUST00000156133.8">
    <property type="protein sequence ID" value="ENSMUSP00000120227.2"/>
    <property type="gene ID" value="ENSMUSG00000022969.14"/>
</dbReference>
<dbReference type="VEuPathDB" id="HostDB:ENSMUSG00000022969"/>
<reference evidence="1 3" key="2">
    <citation type="journal article" date="2011" name="PLoS Biol.">
        <title>Modernizing reference genome assemblies.</title>
        <authorList>
            <person name="Church D.M."/>
            <person name="Schneider V.A."/>
            <person name="Graves T."/>
            <person name="Auger K."/>
            <person name="Cunningham F."/>
            <person name="Bouk N."/>
            <person name="Chen H.C."/>
            <person name="Agarwala R."/>
            <person name="McLaren W.M."/>
            <person name="Ritchie G.R."/>
            <person name="Albracht D."/>
            <person name="Kremitzki M."/>
            <person name="Rock S."/>
            <person name="Kotkiewicz H."/>
            <person name="Kremitzki C."/>
            <person name="Wollam A."/>
            <person name="Trani L."/>
            <person name="Fulton L."/>
            <person name="Fulton R."/>
            <person name="Matthews L."/>
            <person name="Whitehead S."/>
            <person name="Chow W."/>
            <person name="Torrance J."/>
            <person name="Dunn M."/>
            <person name="Harden G."/>
            <person name="Threadgold G."/>
            <person name="Wood J."/>
            <person name="Collins J."/>
            <person name="Heath P."/>
            <person name="Griffiths G."/>
            <person name="Pelan S."/>
            <person name="Grafham D."/>
            <person name="Eichler E.E."/>
            <person name="Weinstock G."/>
            <person name="Mardis E.R."/>
            <person name="Wilson R.K."/>
            <person name="Howe K."/>
            <person name="Flicek P."/>
            <person name="Hubbard T."/>
        </authorList>
    </citation>
    <scope>NUCLEOTIDE SEQUENCE [LARGE SCALE GENOMIC DNA]</scope>
    <source>
        <strain evidence="1 3">C57BL/6J</strain>
    </source>
</reference>
<proteinExistence type="predicted"/>
<evidence type="ECO:0000313" key="1">
    <source>
        <dbReference type="Ensembl" id="ENSMUSP00000120227.2"/>
    </source>
</evidence>
<accession>E9Q294</accession>
<protein>
    <submittedName>
        <fullName evidence="1">Interleukin 10 receptor, beta</fullName>
    </submittedName>
</protein>
<reference evidence="1" key="3">
    <citation type="submission" date="2025-08" db="UniProtKB">
        <authorList>
            <consortium name="Ensembl"/>
        </authorList>
    </citation>
    <scope>IDENTIFICATION</scope>
    <source>
        <strain evidence="1">C57BL/6J</strain>
    </source>
</reference>
<keyword evidence="3" id="KW-1185">Reference proteome</keyword>
<gene>
    <name evidence="1 2" type="primary">Il10rb</name>
</gene>
<organism evidence="1 3">
    <name type="scientific">Mus musculus</name>
    <name type="common">Mouse</name>
    <dbReference type="NCBI Taxonomy" id="10090"/>
    <lineage>
        <taxon>Eukaryota</taxon>
        <taxon>Metazoa</taxon>
        <taxon>Chordata</taxon>
        <taxon>Craniata</taxon>
        <taxon>Vertebrata</taxon>
        <taxon>Euteleostomi</taxon>
        <taxon>Mammalia</taxon>
        <taxon>Eutheria</taxon>
        <taxon>Euarchontoglires</taxon>
        <taxon>Glires</taxon>
        <taxon>Rodentia</taxon>
        <taxon>Myomorpha</taxon>
        <taxon>Muroidea</taxon>
        <taxon>Muridae</taxon>
        <taxon>Murinae</taxon>
        <taxon>Mus</taxon>
        <taxon>Mus</taxon>
    </lineage>
</organism>
<evidence type="ECO:0000313" key="2">
    <source>
        <dbReference type="MGI" id="MGI:109380"/>
    </source>
</evidence>
<name>E9Q294_MOUSE</name>
<reference evidence="1 3" key="1">
    <citation type="journal article" date="2009" name="PLoS Biol.">
        <title>Lineage-specific biology revealed by a finished genome assembly of the mouse.</title>
        <authorList>
            <consortium name="Mouse Genome Sequencing Consortium"/>
            <person name="Church D.M."/>
            <person name="Goodstadt L."/>
            <person name="Hillier L.W."/>
            <person name="Zody M.C."/>
            <person name="Goldstein S."/>
            <person name="She X."/>
            <person name="Bult C.J."/>
            <person name="Agarwala R."/>
            <person name="Cherry J.L."/>
            <person name="DiCuccio M."/>
            <person name="Hlavina W."/>
            <person name="Kapustin Y."/>
            <person name="Meric P."/>
            <person name="Maglott D."/>
            <person name="Birtle Z."/>
            <person name="Marques A.C."/>
            <person name="Graves T."/>
            <person name="Zhou S."/>
            <person name="Teague B."/>
            <person name="Potamousis K."/>
            <person name="Churas C."/>
            <person name="Place M."/>
            <person name="Herschleb J."/>
            <person name="Runnheim R."/>
            <person name="Forrest D."/>
            <person name="Amos-Landgraf J."/>
            <person name="Schwartz D.C."/>
            <person name="Cheng Z."/>
            <person name="Lindblad-Toh K."/>
            <person name="Eichler E.E."/>
            <person name="Ponting C.P."/>
        </authorList>
    </citation>
    <scope>NUCLEOTIDE SEQUENCE [LARGE SCALE GENOMIC DNA]</scope>
    <source>
        <strain evidence="1 3">C57BL/6J</strain>
    </source>
</reference>
<dbReference type="AlphaFoldDB" id="E9Q294"/>
<dbReference type="MGI" id="MGI:109380">
    <property type="gene designation" value="Il10rb"/>
</dbReference>
<evidence type="ECO:0000313" key="3">
    <source>
        <dbReference type="Proteomes" id="UP000000589"/>
    </source>
</evidence>
<dbReference type="Bgee" id="ENSMUSG00000022969">
    <property type="expression patterns" value="Expressed in ileal epithelium and 264 other cell types or tissues"/>
</dbReference>
<reference evidence="1" key="4">
    <citation type="submission" date="2025-09" db="UniProtKB">
        <authorList>
            <consortium name="Ensembl"/>
        </authorList>
    </citation>
    <scope>IDENTIFICATION</scope>
    <source>
        <strain evidence="1">C57BL/6J</strain>
    </source>
</reference>